<dbReference type="EMBL" id="CADEAL010003558">
    <property type="protein sequence ID" value="CAB1445175.1"/>
    <property type="molecule type" value="Genomic_DNA"/>
</dbReference>
<keyword evidence="2" id="KW-1185">Reference proteome</keyword>
<evidence type="ECO:0008006" key="3">
    <source>
        <dbReference type="Google" id="ProtNLM"/>
    </source>
</evidence>
<comment type="caution">
    <text evidence="1">The sequence shown here is derived from an EMBL/GenBank/DDBJ whole genome shotgun (WGS) entry which is preliminary data.</text>
</comment>
<dbReference type="AlphaFoldDB" id="A0A9N7V422"/>
<protein>
    <recommendedName>
        <fullName evidence="3">MADF domain-containing protein</fullName>
    </recommendedName>
</protein>
<dbReference type="Proteomes" id="UP001153269">
    <property type="component" value="Unassembled WGS sequence"/>
</dbReference>
<organism evidence="1 2">
    <name type="scientific">Pleuronectes platessa</name>
    <name type="common">European plaice</name>
    <dbReference type="NCBI Taxonomy" id="8262"/>
    <lineage>
        <taxon>Eukaryota</taxon>
        <taxon>Metazoa</taxon>
        <taxon>Chordata</taxon>
        <taxon>Craniata</taxon>
        <taxon>Vertebrata</taxon>
        <taxon>Euteleostomi</taxon>
        <taxon>Actinopterygii</taxon>
        <taxon>Neopterygii</taxon>
        <taxon>Teleostei</taxon>
        <taxon>Neoteleostei</taxon>
        <taxon>Acanthomorphata</taxon>
        <taxon>Carangaria</taxon>
        <taxon>Pleuronectiformes</taxon>
        <taxon>Pleuronectoidei</taxon>
        <taxon>Pleuronectidae</taxon>
        <taxon>Pleuronectes</taxon>
    </lineage>
</organism>
<evidence type="ECO:0000313" key="1">
    <source>
        <dbReference type="EMBL" id="CAB1445175.1"/>
    </source>
</evidence>
<name>A0A9N7V422_PLEPL</name>
<gene>
    <name evidence="1" type="ORF">PLEPLA_LOCUS32906</name>
</gene>
<reference evidence="1" key="1">
    <citation type="submission" date="2020-03" db="EMBL/GenBank/DDBJ databases">
        <authorList>
            <person name="Weist P."/>
        </authorList>
    </citation>
    <scope>NUCLEOTIDE SEQUENCE</scope>
</reference>
<sequence length="106" mass="11974">MDQIEEHLAEEVRKYDHLNNPLLTEYKDTQMACNTWKDISANVGLQFDEGLWNKASRSTVALEIVNNVIAKKLLLPCTTSQCAGFNFDNQCQTSVPTQEDVCPRSP</sequence>
<proteinExistence type="predicted"/>
<evidence type="ECO:0000313" key="2">
    <source>
        <dbReference type="Proteomes" id="UP001153269"/>
    </source>
</evidence>
<accession>A0A9N7V422</accession>